<protein>
    <submittedName>
        <fullName evidence="1">Uncharacterized protein</fullName>
    </submittedName>
</protein>
<comment type="caution">
    <text evidence="1">The sequence shown here is derived from an EMBL/GenBank/DDBJ whole genome shotgun (WGS) entry which is preliminary data.</text>
</comment>
<sequence>MNDEDTILGLVANVKIQGFFITTEISVTGNTMPLHIRQFLHTKHTFICQGASGRKFVYKEGGWRLVFTFFPTDRVVDERYALKNKVQFHRGIKKQIKQTKG</sequence>
<dbReference type="EMBL" id="AMCI01001967">
    <property type="protein sequence ID" value="EJX03969.1"/>
    <property type="molecule type" value="Genomic_DNA"/>
</dbReference>
<evidence type="ECO:0000313" key="1">
    <source>
        <dbReference type="EMBL" id="EJX03969.1"/>
    </source>
</evidence>
<reference evidence="1" key="1">
    <citation type="journal article" date="2012" name="PLoS ONE">
        <title>Gene sets for utilization of primary and secondary nutrition supplies in the distal gut of endangered iberian lynx.</title>
        <authorList>
            <person name="Alcaide M."/>
            <person name="Messina E."/>
            <person name="Richter M."/>
            <person name="Bargiela R."/>
            <person name="Peplies J."/>
            <person name="Huws S.A."/>
            <person name="Newbold C.J."/>
            <person name="Golyshin P.N."/>
            <person name="Simon M.A."/>
            <person name="Lopez G."/>
            <person name="Yakimov M.M."/>
            <person name="Ferrer M."/>
        </authorList>
    </citation>
    <scope>NUCLEOTIDE SEQUENCE</scope>
</reference>
<name>J9GAU7_9ZZZZ</name>
<accession>J9GAU7</accession>
<organism evidence="1">
    <name type="scientific">gut metagenome</name>
    <dbReference type="NCBI Taxonomy" id="749906"/>
    <lineage>
        <taxon>unclassified sequences</taxon>
        <taxon>metagenomes</taxon>
        <taxon>organismal metagenomes</taxon>
    </lineage>
</organism>
<gene>
    <name evidence="1" type="ORF">EVA_07915</name>
</gene>
<proteinExistence type="predicted"/>
<dbReference type="AlphaFoldDB" id="J9GAU7"/>